<evidence type="ECO:0000256" key="1">
    <source>
        <dbReference type="SAM" id="MobiDB-lite"/>
    </source>
</evidence>
<keyword evidence="3" id="KW-1185">Reference proteome</keyword>
<dbReference type="EMBL" id="OR521074">
    <property type="protein sequence ID" value="WNO27374.1"/>
    <property type="molecule type" value="Genomic_DNA"/>
</dbReference>
<protein>
    <submittedName>
        <fullName evidence="2">Uncharacterized protein</fullName>
    </submittedName>
</protein>
<dbReference type="Proteomes" id="UP001303045">
    <property type="component" value="Segment"/>
</dbReference>
<evidence type="ECO:0000313" key="3">
    <source>
        <dbReference type="Proteomes" id="UP001303045"/>
    </source>
</evidence>
<feature type="region of interest" description="Disordered" evidence="1">
    <location>
        <begin position="74"/>
        <end position="98"/>
    </location>
</feature>
<sequence>MTAHTDRRRLQISTTGMTAADLVEFADAVREAVDGSTPVTVTHRAGLFGPPETILVEIPTLESADLGEGWPVIERDDEHPDLDPEVPVVDASLIGDDQ</sequence>
<evidence type="ECO:0000313" key="2">
    <source>
        <dbReference type="EMBL" id="WNO27374.1"/>
    </source>
</evidence>
<proteinExistence type="predicted"/>
<accession>A0AA96KMV5</accession>
<organism evidence="2 3">
    <name type="scientific">Gordonia phage Kwekel</name>
    <dbReference type="NCBI Taxonomy" id="3077820"/>
    <lineage>
        <taxon>Viruses</taxon>
        <taxon>Duplodnaviria</taxon>
        <taxon>Heunggongvirae</taxon>
        <taxon>Uroviricota</taxon>
        <taxon>Caudoviricetes</taxon>
        <taxon>Stackebrandtviridae</taxon>
        <taxon>Schenleyvirinae</taxon>
        <taxon>Dexdertvirus</taxon>
        <taxon>Dexdertvirus kwekel</taxon>
    </lineage>
</organism>
<gene>
    <name evidence="2" type="primary">72</name>
    <name evidence="2" type="ORF">SEA_KWEKEL_72</name>
</gene>
<name>A0AA96KMV5_9CAUD</name>
<reference evidence="2 3" key="1">
    <citation type="submission" date="2023-08" db="EMBL/GenBank/DDBJ databases">
        <authorList>
            <person name="Wingfield L.M."/>
            <person name="White W.R."/>
            <person name="West C.J."/>
            <person name="Wendt R.N."/>
            <person name="Turner G.C."/>
            <person name="Treadway A.R."/>
            <person name="Swint M.R."/>
            <person name="Swindle R.E."/>
            <person name="Steinfeldt B."/>
            <person name="Smith E.H."/>
            <person name="Sexton S.H."/>
            <person name="Sanford B.N."/>
            <person name="Mott M.G."/>
            <person name="Malone J.B."/>
            <person name="Lynch A.J."/>
            <person name="Lawson L.W."/>
            <person name="Kyzer E.F."/>
            <person name="Knight E.S."/>
            <person name="Jeffus L.A."/>
            <person name="Garrison L.D."/>
            <person name="Edds J.T."/>
            <person name="Dumas P.M."/>
            <person name="Dresser A.M."/>
            <person name="Craft C.S."/>
            <person name="Cole C.E."/>
            <person name="Reyna N.S."/>
            <person name="Plymale R.C."/>
            <person name="Russell D.A."/>
            <person name="Jacobs-Sera D."/>
            <person name="Hatfull G.F."/>
        </authorList>
    </citation>
    <scope>NUCLEOTIDE SEQUENCE [LARGE SCALE GENOMIC DNA]</scope>
</reference>